<feature type="transmembrane region" description="Helical" evidence="1">
    <location>
        <begin position="7"/>
        <end position="26"/>
    </location>
</feature>
<dbReference type="Proteomes" id="UP000002939">
    <property type="component" value="Unassembled WGS sequence"/>
</dbReference>
<proteinExistence type="predicted"/>
<comment type="caution">
    <text evidence="2">The sequence shown here is derived from an EMBL/GenBank/DDBJ whole genome shotgun (WGS) entry which is preliminary data.</text>
</comment>
<keyword evidence="3" id="KW-1185">Reference proteome</keyword>
<name>D0BNG9_9LACT</name>
<organism evidence="2 3">
    <name type="scientific">Granulicatella elegans ATCC 700633</name>
    <dbReference type="NCBI Taxonomy" id="626369"/>
    <lineage>
        <taxon>Bacteria</taxon>
        <taxon>Bacillati</taxon>
        <taxon>Bacillota</taxon>
        <taxon>Bacilli</taxon>
        <taxon>Lactobacillales</taxon>
        <taxon>Carnobacteriaceae</taxon>
        <taxon>Granulicatella</taxon>
    </lineage>
</organism>
<reference evidence="2" key="2">
    <citation type="submission" date="2011-10" db="EMBL/GenBank/DDBJ databases">
        <title>The Genome Sequence of Granulicatella elegans ATCC 700633.</title>
        <authorList>
            <consortium name="The Broad Institute Genome Sequencing Platform"/>
            <consortium name="The Broad Institute Genome Sequencing Center for Infectious Disease"/>
            <person name="Earl A."/>
            <person name="Ward D."/>
            <person name="Feldgarden M."/>
            <person name="Gevers D."/>
            <person name="Sibley C.D."/>
            <person name="Field T.R."/>
            <person name="Grinwis M."/>
            <person name="Eshaghurshan C.S."/>
            <person name="Surette M.G."/>
            <person name="Young S.K."/>
            <person name="Zeng Q."/>
            <person name="Gargeya S."/>
            <person name="Fitzgerald M."/>
            <person name="Haas B."/>
            <person name="Abouelleil A."/>
            <person name="Alvarado L."/>
            <person name="Arachchi H.M."/>
            <person name="Berlin A."/>
            <person name="Brown A."/>
            <person name="Chapman S.B."/>
            <person name="Chen Z."/>
            <person name="Dunbar C."/>
            <person name="Freedman E."/>
            <person name="Gearin G."/>
            <person name="Goldberg J."/>
            <person name="Griggs A."/>
            <person name="Gujja S."/>
            <person name="Heiman D."/>
            <person name="Howarth C."/>
            <person name="Larson L."/>
            <person name="Lui A."/>
            <person name="MacDonald P.J.P."/>
            <person name="Montmayeur A."/>
            <person name="Murphy C."/>
            <person name="Neiman D."/>
            <person name="Pearson M."/>
            <person name="Priest M."/>
            <person name="Roberts A."/>
            <person name="Saif S."/>
            <person name="Shea T."/>
            <person name="Shenoy N."/>
            <person name="Sisk P."/>
            <person name="Stolte C."/>
            <person name="Sykes S."/>
            <person name="Wortman J."/>
            <person name="Nusbaum C."/>
            <person name="Birren B."/>
        </authorList>
    </citation>
    <scope>NUCLEOTIDE SEQUENCE [LARGE SCALE GENOMIC DNA]</scope>
    <source>
        <strain evidence="2">ATCC 700633</strain>
    </source>
</reference>
<reference evidence="2" key="1">
    <citation type="submission" date="2009-09" db="EMBL/GenBank/DDBJ databases">
        <authorList>
            <consortium name="The Broad Institute Genome Sequencing Platform"/>
            <person name="Ward D."/>
            <person name="Feldgarden M."/>
            <person name="Earl A."/>
            <person name="Young S.K."/>
            <person name="Zeng Q."/>
            <person name="Koehrsen M."/>
            <person name="Alvarado L."/>
            <person name="Berlin A."/>
            <person name="Bochicchio J."/>
            <person name="Borenstein D."/>
            <person name="Chapman S.B."/>
            <person name="Chen Z."/>
            <person name="Engels R."/>
            <person name="Freedman E."/>
            <person name="Gellesch M."/>
            <person name="Goldberg J."/>
            <person name="Griggs A."/>
            <person name="Gujja S."/>
            <person name="Heilman E."/>
            <person name="Heiman D."/>
            <person name="Hepburn T."/>
            <person name="Howarth C."/>
            <person name="Jen D."/>
            <person name="Larson L."/>
            <person name="Lewis B."/>
            <person name="Mehta T."/>
            <person name="Park D."/>
            <person name="Pearson M."/>
            <person name="Roberts A."/>
            <person name="Saif S."/>
            <person name="Shea T."/>
            <person name="Shenoy N."/>
            <person name="Sisk P."/>
            <person name="Stolte C."/>
            <person name="Sykes S."/>
            <person name="Thomson T."/>
            <person name="Walk T."/>
            <person name="White J."/>
            <person name="Yandava C."/>
            <person name="Sibley C.D."/>
            <person name="Field T.R."/>
            <person name="Grinwis M."/>
            <person name="Eshaghurshan C.S."/>
            <person name="Surette M.G."/>
            <person name="Haas B."/>
            <person name="Nusbaum C."/>
            <person name="Birren B."/>
        </authorList>
    </citation>
    <scope>NUCLEOTIDE SEQUENCE [LARGE SCALE GENOMIC DNA]</scope>
    <source>
        <strain evidence="2">ATCC 700633</strain>
    </source>
</reference>
<evidence type="ECO:0000256" key="1">
    <source>
        <dbReference type="SAM" id="Phobius"/>
    </source>
</evidence>
<gene>
    <name evidence="2" type="ORF">HMPREF0446_01504</name>
</gene>
<dbReference type="InterPro" id="IPR054198">
    <property type="entry name" value="DUF6903"/>
</dbReference>
<dbReference type="HOGENOM" id="CLU_207806_1_1_9"/>
<keyword evidence="1" id="KW-0472">Membrane</keyword>
<evidence type="ECO:0000313" key="3">
    <source>
        <dbReference type="Proteomes" id="UP000002939"/>
    </source>
</evidence>
<protein>
    <submittedName>
        <fullName evidence="2">Uncharacterized protein</fullName>
    </submittedName>
</protein>
<feature type="transmembrane region" description="Helical" evidence="1">
    <location>
        <begin position="32"/>
        <end position="50"/>
    </location>
</feature>
<dbReference type="STRING" id="626369.HMPREF0446_01504"/>
<sequence length="57" mass="6463">MNPKVRIWIRVVLIIVFLIMLIKGHQMVGKPGVATMLVALVGLLAILWDYNRPYSNS</sequence>
<accession>D0BNG9</accession>
<dbReference type="RefSeq" id="WP_006703780.1">
    <property type="nucleotide sequence ID" value="NZ_KI391971.1"/>
</dbReference>
<dbReference type="EMBL" id="ACRF02000001">
    <property type="protein sequence ID" value="EEW92434.1"/>
    <property type="molecule type" value="Genomic_DNA"/>
</dbReference>
<evidence type="ECO:0000313" key="2">
    <source>
        <dbReference type="EMBL" id="EEW92434.1"/>
    </source>
</evidence>
<keyword evidence="1" id="KW-0812">Transmembrane</keyword>
<keyword evidence="1" id="KW-1133">Transmembrane helix</keyword>
<dbReference type="AlphaFoldDB" id="D0BNG9"/>
<dbReference type="Pfam" id="PF21844">
    <property type="entry name" value="DUF6903"/>
    <property type="match status" value="1"/>
</dbReference>